<gene>
    <name evidence="3" type="ORF">BU251_06915</name>
</gene>
<protein>
    <recommendedName>
        <fullName evidence="2">Flavodoxin-like domain-containing protein</fullName>
    </recommendedName>
</protein>
<dbReference type="PANTHER" id="PTHR39201:SF1">
    <property type="entry name" value="FLAVODOXIN-LIKE DOMAIN-CONTAINING PROTEIN"/>
    <property type="match status" value="1"/>
</dbReference>
<accession>A0A410P5U4</accession>
<comment type="cofactor">
    <cofactor evidence="1">
        <name>FMN</name>
        <dbReference type="ChEBI" id="CHEBI:58210"/>
    </cofactor>
</comment>
<dbReference type="InterPro" id="IPR029039">
    <property type="entry name" value="Flavoprotein-like_sf"/>
</dbReference>
<name>A0A410P5U4_VELA1</name>
<reference evidence="3 4" key="1">
    <citation type="submission" date="2017-01" db="EMBL/GenBank/DDBJ databases">
        <title>First insights into the biology of 'candidatus Vampirococcus archaeovorus'.</title>
        <authorList>
            <person name="Kizina J."/>
            <person name="Jordan S."/>
            <person name="Stueber K."/>
            <person name="Reinhardt R."/>
            <person name="Harder J."/>
        </authorList>
    </citation>
    <scope>NUCLEOTIDE SEQUENCE [LARGE SCALE GENOMIC DNA]</scope>
    <source>
        <strain evidence="3 4">LiM</strain>
    </source>
</reference>
<dbReference type="Gene3D" id="3.40.50.360">
    <property type="match status" value="1"/>
</dbReference>
<evidence type="ECO:0000313" key="3">
    <source>
        <dbReference type="EMBL" id="QAT17462.1"/>
    </source>
</evidence>
<dbReference type="EMBL" id="CP019384">
    <property type="protein sequence ID" value="QAT17462.1"/>
    <property type="molecule type" value="Genomic_DNA"/>
</dbReference>
<dbReference type="SUPFAM" id="SSF52218">
    <property type="entry name" value="Flavoproteins"/>
    <property type="match status" value="1"/>
</dbReference>
<dbReference type="RefSeq" id="WP_128700295.1">
    <property type="nucleotide sequence ID" value="NZ_CP019384.1"/>
</dbReference>
<evidence type="ECO:0000256" key="1">
    <source>
        <dbReference type="ARBA" id="ARBA00001917"/>
    </source>
</evidence>
<dbReference type="PROSITE" id="PS50902">
    <property type="entry name" value="FLAVODOXIN_LIKE"/>
    <property type="match status" value="1"/>
</dbReference>
<dbReference type="AlphaFoldDB" id="A0A410P5U4"/>
<dbReference type="PROSITE" id="PS00201">
    <property type="entry name" value="FLAVODOXIN"/>
    <property type="match status" value="1"/>
</dbReference>
<dbReference type="OrthoDB" id="9806505at2"/>
<dbReference type="GO" id="GO:0009055">
    <property type="term" value="F:electron transfer activity"/>
    <property type="evidence" value="ECO:0007669"/>
    <property type="project" value="InterPro"/>
</dbReference>
<dbReference type="InterPro" id="IPR008254">
    <property type="entry name" value="Flavodoxin/NO_synth"/>
</dbReference>
<organism evidence="3 4">
    <name type="scientific">Velamenicoccus archaeovorus</name>
    <dbReference type="NCBI Taxonomy" id="1930593"/>
    <lineage>
        <taxon>Bacteria</taxon>
        <taxon>Pseudomonadati</taxon>
        <taxon>Candidatus Omnitrophota</taxon>
        <taxon>Candidatus Velamenicoccus</taxon>
    </lineage>
</organism>
<evidence type="ECO:0000259" key="2">
    <source>
        <dbReference type="PROSITE" id="PS50902"/>
    </source>
</evidence>
<keyword evidence="4" id="KW-1185">Reference proteome</keyword>
<dbReference type="KEGG" id="vai:BU251_06915"/>
<dbReference type="Proteomes" id="UP000287243">
    <property type="component" value="Chromosome"/>
</dbReference>
<proteinExistence type="predicted"/>
<feature type="domain" description="Flavodoxin-like" evidence="2">
    <location>
        <begin position="3"/>
        <end position="158"/>
    </location>
</feature>
<sequence>MKTLVVYYSFDGNTRLIAQAIAETAGADVLELRTQDQPQSKGFSKYFWGGRQVFMKVRPALLPLDKDPAVYDLLFIGTPVWAFAPAPAMSSFLEKTAIRGKRVAVFCCSGGGPGRTLGRMAEILAADNVIAGRMHFVEPRRSPQVSADKARQWAKEVLVL</sequence>
<dbReference type="PANTHER" id="PTHR39201">
    <property type="entry name" value="EXPORTED PROTEIN-RELATED"/>
    <property type="match status" value="1"/>
</dbReference>
<evidence type="ECO:0000313" key="4">
    <source>
        <dbReference type="Proteomes" id="UP000287243"/>
    </source>
</evidence>
<dbReference type="Pfam" id="PF12682">
    <property type="entry name" value="Flavodoxin_4"/>
    <property type="match status" value="1"/>
</dbReference>
<dbReference type="GO" id="GO:0010181">
    <property type="term" value="F:FMN binding"/>
    <property type="evidence" value="ECO:0007669"/>
    <property type="project" value="InterPro"/>
</dbReference>
<dbReference type="InterPro" id="IPR001226">
    <property type="entry name" value="Flavodoxin_CS"/>
</dbReference>